<dbReference type="AlphaFoldDB" id="A0A017SF40"/>
<reference evidence="3" key="1">
    <citation type="journal article" date="2014" name="Nat. Commun.">
        <title>Genomic adaptations of the halophilic Dead Sea filamentous fungus Eurotium rubrum.</title>
        <authorList>
            <person name="Kis-Papo T."/>
            <person name="Weig A.R."/>
            <person name="Riley R."/>
            <person name="Persoh D."/>
            <person name="Salamov A."/>
            <person name="Sun H."/>
            <person name="Lipzen A."/>
            <person name="Wasser S.P."/>
            <person name="Rambold G."/>
            <person name="Grigoriev I.V."/>
            <person name="Nevo E."/>
        </authorList>
    </citation>
    <scope>NUCLEOTIDE SEQUENCE [LARGE SCALE GENOMIC DNA]</scope>
    <source>
        <strain evidence="3">CBS 135680</strain>
    </source>
</reference>
<sequence length="83" mass="8889">MFNFSLFKSSKEETPAATWNPNTLTMEQPSSPEAPHAQQQQVVTEQPSTQEPMQMGLRGGNGGGICCGICAGLACFECCEICC</sequence>
<feature type="compositionally biased region" description="Polar residues" evidence="1">
    <location>
        <begin position="17"/>
        <end position="52"/>
    </location>
</feature>
<dbReference type="GeneID" id="63696887"/>
<protein>
    <recommendedName>
        <fullName evidence="4">Cysteine-rich transmembrane CYSTM domain-containing protein</fullName>
    </recommendedName>
</protein>
<dbReference type="EMBL" id="KK088421">
    <property type="protein sequence ID" value="EYE95618.1"/>
    <property type="molecule type" value="Genomic_DNA"/>
</dbReference>
<evidence type="ECO:0008006" key="4">
    <source>
        <dbReference type="Google" id="ProtNLM"/>
    </source>
</evidence>
<keyword evidence="3" id="KW-1185">Reference proteome</keyword>
<dbReference type="Proteomes" id="UP000019804">
    <property type="component" value="Unassembled WGS sequence"/>
</dbReference>
<dbReference type="OrthoDB" id="4153865at2759"/>
<accession>A0A017SF40</accession>
<feature type="region of interest" description="Disordered" evidence="1">
    <location>
        <begin position="1"/>
        <end position="55"/>
    </location>
</feature>
<evidence type="ECO:0000313" key="2">
    <source>
        <dbReference type="EMBL" id="EYE95618.1"/>
    </source>
</evidence>
<gene>
    <name evidence="2" type="ORF">EURHEDRAFT_411896</name>
</gene>
<evidence type="ECO:0000313" key="3">
    <source>
        <dbReference type="Proteomes" id="UP000019804"/>
    </source>
</evidence>
<organism evidence="2 3">
    <name type="scientific">Aspergillus ruber (strain CBS 135680)</name>
    <dbReference type="NCBI Taxonomy" id="1388766"/>
    <lineage>
        <taxon>Eukaryota</taxon>
        <taxon>Fungi</taxon>
        <taxon>Dikarya</taxon>
        <taxon>Ascomycota</taxon>
        <taxon>Pezizomycotina</taxon>
        <taxon>Eurotiomycetes</taxon>
        <taxon>Eurotiomycetidae</taxon>
        <taxon>Eurotiales</taxon>
        <taxon>Aspergillaceae</taxon>
        <taxon>Aspergillus</taxon>
        <taxon>Aspergillus subgen. Aspergillus</taxon>
    </lineage>
</organism>
<proteinExistence type="predicted"/>
<name>A0A017SF40_ASPRC</name>
<dbReference type="HOGENOM" id="CLU_178661_0_0_1"/>
<dbReference type="RefSeq" id="XP_040639306.1">
    <property type="nucleotide sequence ID" value="XM_040781763.1"/>
</dbReference>
<evidence type="ECO:0000256" key="1">
    <source>
        <dbReference type="SAM" id="MobiDB-lite"/>
    </source>
</evidence>